<reference evidence="5 6" key="1">
    <citation type="journal article" date="2010" name="Nature">
        <title>Genome sequencing and analysis of the model grass Brachypodium distachyon.</title>
        <authorList>
            <consortium name="International Brachypodium Initiative"/>
        </authorList>
    </citation>
    <scope>NUCLEOTIDE SEQUENCE [LARGE SCALE GENOMIC DNA]</scope>
    <source>
        <strain evidence="5 6">Bd21</strain>
    </source>
</reference>
<dbReference type="GO" id="GO:0005085">
    <property type="term" value="F:guanyl-nucleotide exchange factor activity"/>
    <property type="evidence" value="ECO:0000318"/>
    <property type="project" value="GO_Central"/>
</dbReference>
<dbReference type="Gramene" id="PNT61636">
    <property type="protein sequence ID" value="PNT61636"/>
    <property type="gene ID" value="BRADI_5g18137v3"/>
</dbReference>
<organism evidence="5">
    <name type="scientific">Brachypodium distachyon</name>
    <name type="common">Purple false brome</name>
    <name type="synonym">Trachynia distachya</name>
    <dbReference type="NCBI Taxonomy" id="15368"/>
    <lineage>
        <taxon>Eukaryota</taxon>
        <taxon>Viridiplantae</taxon>
        <taxon>Streptophyta</taxon>
        <taxon>Embryophyta</taxon>
        <taxon>Tracheophyta</taxon>
        <taxon>Spermatophyta</taxon>
        <taxon>Magnoliopsida</taxon>
        <taxon>Liliopsida</taxon>
        <taxon>Poales</taxon>
        <taxon>Poaceae</taxon>
        <taxon>BOP clade</taxon>
        <taxon>Pooideae</taxon>
        <taxon>Stipodae</taxon>
        <taxon>Brachypodieae</taxon>
        <taxon>Brachypodium</taxon>
    </lineage>
</organism>
<dbReference type="PANTHER" id="PTHR33101:SF30">
    <property type="entry name" value="ROP GUANINE NUCLEOTIDE EXCHANGE FACTOR 2"/>
    <property type="match status" value="1"/>
</dbReference>
<evidence type="ECO:0000256" key="3">
    <source>
        <dbReference type="SAM" id="MobiDB-lite"/>
    </source>
</evidence>
<evidence type="ECO:0000313" key="7">
    <source>
        <dbReference type="Proteomes" id="UP000008810"/>
    </source>
</evidence>
<evidence type="ECO:0000256" key="2">
    <source>
        <dbReference type="PROSITE-ProRule" id="PRU00663"/>
    </source>
</evidence>
<proteinExistence type="predicted"/>
<gene>
    <name evidence="5" type="ORF">BRADI_5g18137v3</name>
</gene>
<dbReference type="STRING" id="15368.A0A2K2CHX6"/>
<name>A0A2K2CHX6_BRADI</name>
<dbReference type="OrthoDB" id="1053009at2759"/>
<dbReference type="AlphaFoldDB" id="A0A2K2CHX6"/>
<evidence type="ECO:0000256" key="1">
    <source>
        <dbReference type="ARBA" id="ARBA00022658"/>
    </source>
</evidence>
<evidence type="ECO:0000313" key="6">
    <source>
        <dbReference type="EnsemblPlants" id="PNT61636"/>
    </source>
</evidence>
<dbReference type="EMBL" id="CM000884">
    <property type="protein sequence ID" value="PNT61636.1"/>
    <property type="molecule type" value="Genomic_DNA"/>
</dbReference>
<keyword evidence="7" id="KW-1185">Reference proteome</keyword>
<dbReference type="InterPro" id="IPR005512">
    <property type="entry name" value="PRONE_dom"/>
</dbReference>
<dbReference type="Gene3D" id="1.20.58.2010">
    <property type="entry name" value="PRONE domain, subdomain 1"/>
    <property type="match status" value="2"/>
</dbReference>
<dbReference type="InParanoid" id="A0A2K2CHX6"/>
<evidence type="ECO:0000313" key="5">
    <source>
        <dbReference type="EMBL" id="PNT61636.1"/>
    </source>
</evidence>
<dbReference type="Proteomes" id="UP000008810">
    <property type="component" value="Chromosome 5"/>
</dbReference>
<dbReference type="ExpressionAtlas" id="A0A2K2CHX6">
    <property type="expression patterns" value="baseline and differential"/>
</dbReference>
<reference evidence="6" key="3">
    <citation type="submission" date="2018-08" db="UniProtKB">
        <authorList>
            <consortium name="EnsemblPlants"/>
        </authorList>
    </citation>
    <scope>IDENTIFICATION</scope>
    <source>
        <strain evidence="6">cv. Bd21</strain>
    </source>
</reference>
<dbReference type="PROSITE" id="PS51334">
    <property type="entry name" value="PRONE"/>
    <property type="match status" value="1"/>
</dbReference>
<dbReference type="InterPro" id="IPR038937">
    <property type="entry name" value="RopGEF"/>
</dbReference>
<accession>A0A2K2CHX6</accession>
<feature type="region of interest" description="Disordered" evidence="3">
    <location>
        <begin position="76"/>
        <end position="150"/>
    </location>
</feature>
<dbReference type="PANTHER" id="PTHR33101">
    <property type="entry name" value="ROP GUANINE NUCLEOTIDE EXCHANGE FACTOR 1"/>
    <property type="match status" value="1"/>
</dbReference>
<sequence>MPGRFTVYLIAGHRGASMPHDGDFSCQYFAVFLCSFLSFPLPLRPHVLGILDKRLCPPLYQHDRLSLAVSPTGCTTKPPFPRTRTTPLPCSGRTHAPAGADRSIHAGMDTPSSTWEDGSEADAHSRSDYAASDVSSECSGEPGSPYGTPPYPRWPVRNVAARMPSQLPMPPPLLQRLGTAARRGGGGVRDRKAGFSELQLMKERFSKLLLGEDMSGGGKGVSTAVAISNAITNLYATVFGSCHRLEPLPAEKKTMWRREMDCLLSVCDYIVELFPSKEILPDGTTREVMATRPRSDIYVNLPALEKLDDMLLEILDGFQKTEFWYLNDKGHKDSCDDDRPVSHRGEDRWWLPVPCVTKPGLTESARRDLQQKHDCANQIHKAAMAINNGILAEIKIPELYKQTLPKCGRASVGDSIYRHMSFPGKFAPEYLLDCLEISSEHEALEVADRVEAAMHVWRRKANHGHGQSRSPWSAVKDLMESDKNVMLASRAEDVLLCLKQRFPGLSQTTLDASKIQYNKDVGQAILESYSRVLESLAYTIVTCIDDVLFADESARKI</sequence>
<dbReference type="FunFam" id="1.20.58.1310:FF:000002">
    <property type="entry name" value="Rop guanine nucleotide exchange factor 2"/>
    <property type="match status" value="1"/>
</dbReference>
<dbReference type="EnsemblPlants" id="PNT61636">
    <property type="protein sequence ID" value="PNT61636"/>
    <property type="gene ID" value="BRADI_5g18137v3"/>
</dbReference>
<reference evidence="5" key="2">
    <citation type="submission" date="2017-06" db="EMBL/GenBank/DDBJ databases">
        <title>WGS assembly of Brachypodium distachyon.</title>
        <authorList>
            <consortium name="The International Brachypodium Initiative"/>
            <person name="Lucas S."/>
            <person name="Harmon-Smith M."/>
            <person name="Lail K."/>
            <person name="Tice H."/>
            <person name="Grimwood J."/>
            <person name="Bruce D."/>
            <person name="Barry K."/>
            <person name="Shu S."/>
            <person name="Lindquist E."/>
            <person name="Wang M."/>
            <person name="Pitluck S."/>
            <person name="Vogel J.P."/>
            <person name="Garvin D.F."/>
            <person name="Mockler T.C."/>
            <person name="Schmutz J."/>
            <person name="Rokhsar D."/>
            <person name="Bevan M.W."/>
        </authorList>
    </citation>
    <scope>NUCLEOTIDE SEQUENCE</scope>
    <source>
        <strain evidence="5">Bd21</strain>
    </source>
</reference>
<keyword evidence="1 2" id="KW-0344">Guanine-nucleotide releasing factor</keyword>
<evidence type="ECO:0000259" key="4">
    <source>
        <dbReference type="PROSITE" id="PS51334"/>
    </source>
</evidence>
<dbReference type="FunFam" id="1.20.58.2010:FF:000001">
    <property type="entry name" value="Rop guanine nucleotide exchange factor 14"/>
    <property type="match status" value="1"/>
</dbReference>
<dbReference type="Pfam" id="PF03759">
    <property type="entry name" value="PRONE"/>
    <property type="match status" value="1"/>
</dbReference>
<feature type="domain" description="PRONE" evidence="4">
    <location>
        <begin position="188"/>
        <end position="557"/>
    </location>
</feature>
<dbReference type="FunFam" id="1.20.58.2010:FF:000003">
    <property type="entry name" value="Rop guanine nucleotide exchange factor 14"/>
    <property type="match status" value="1"/>
</dbReference>
<dbReference type="GO" id="GO:0005886">
    <property type="term" value="C:plasma membrane"/>
    <property type="evidence" value="ECO:0000318"/>
    <property type="project" value="GO_Central"/>
</dbReference>
<protein>
    <recommendedName>
        <fullName evidence="4">PRONE domain-containing protein</fullName>
    </recommendedName>
</protein>